<dbReference type="STRING" id="225164.V4AHW3"/>
<accession>V4AHW3</accession>
<proteinExistence type="predicted"/>
<dbReference type="RefSeq" id="XP_009056196.1">
    <property type="nucleotide sequence ID" value="XM_009057948.1"/>
</dbReference>
<dbReference type="PROSITE" id="PS50197">
    <property type="entry name" value="BEACH"/>
    <property type="match status" value="1"/>
</dbReference>
<dbReference type="InterPro" id="IPR000409">
    <property type="entry name" value="BEACH_dom"/>
</dbReference>
<evidence type="ECO:0000313" key="2">
    <source>
        <dbReference type="EMBL" id="ESO92986.1"/>
    </source>
</evidence>
<reference evidence="2 4" key="1">
    <citation type="journal article" date="2013" name="Nature">
        <title>Insights into bilaterian evolution from three spiralian genomes.</title>
        <authorList>
            <person name="Simakov O."/>
            <person name="Marletaz F."/>
            <person name="Cho S.J."/>
            <person name="Edsinger-Gonzales E."/>
            <person name="Havlak P."/>
            <person name="Hellsten U."/>
            <person name="Kuo D.H."/>
            <person name="Larsson T."/>
            <person name="Lv J."/>
            <person name="Arendt D."/>
            <person name="Savage R."/>
            <person name="Osoegawa K."/>
            <person name="de Jong P."/>
            <person name="Grimwood J."/>
            <person name="Chapman J.A."/>
            <person name="Shapiro H."/>
            <person name="Aerts A."/>
            <person name="Otillar R.P."/>
            <person name="Terry A.Y."/>
            <person name="Boore J.L."/>
            <person name="Grigoriev I.V."/>
            <person name="Lindberg D.R."/>
            <person name="Seaver E.C."/>
            <person name="Weisblat D.A."/>
            <person name="Putnam N.H."/>
            <person name="Rokhsar D.S."/>
        </authorList>
    </citation>
    <scope>NUCLEOTIDE SEQUENCE [LARGE SCALE GENOMIC DNA]</scope>
</reference>
<dbReference type="EMBL" id="KB201977">
    <property type="protein sequence ID" value="ESO92986.1"/>
    <property type="molecule type" value="Genomic_DNA"/>
</dbReference>
<gene>
    <name evidence="2" type="ORF">LOTGIDRAFT_119924</name>
    <name evidence="3" type="ORF">LOTGIDRAFT_119976</name>
</gene>
<dbReference type="GeneID" id="20231795"/>
<feature type="non-terminal residue" evidence="2">
    <location>
        <position position="1"/>
    </location>
</feature>
<dbReference type="RefSeq" id="XP_009056197.1">
    <property type="nucleotide sequence ID" value="XM_009057949.1"/>
</dbReference>
<evidence type="ECO:0000313" key="4">
    <source>
        <dbReference type="Proteomes" id="UP000030746"/>
    </source>
</evidence>
<feature type="domain" description="BEACH" evidence="1">
    <location>
        <begin position="1"/>
        <end position="34"/>
    </location>
</feature>
<dbReference type="OrthoDB" id="26681at2759"/>
<dbReference type="KEGG" id="lgi:LOTGIDRAFT_119976"/>
<dbReference type="HOGENOM" id="CLU_2461093_0_0_1"/>
<sequence>DSLKDLNERSSMETQIMEFGQTPRQLFVTPHPQRFSSMAVPKTTTCTAHSIDSKDAATGESEFKGKVYSQENYIHLYIIILLKVFIYSF</sequence>
<protein>
    <recommendedName>
        <fullName evidence="1">BEACH domain-containing protein</fullName>
    </recommendedName>
</protein>
<evidence type="ECO:0000313" key="3">
    <source>
        <dbReference type="EMBL" id="ESO92987.1"/>
    </source>
</evidence>
<dbReference type="EMBL" id="KB201977">
    <property type="protein sequence ID" value="ESO92987.1"/>
    <property type="molecule type" value="Genomic_DNA"/>
</dbReference>
<dbReference type="Gene3D" id="1.10.1540.10">
    <property type="entry name" value="BEACH domain"/>
    <property type="match status" value="1"/>
</dbReference>
<dbReference type="Proteomes" id="UP000030746">
    <property type="component" value="Unassembled WGS sequence"/>
</dbReference>
<dbReference type="CTD" id="20231795"/>
<dbReference type="SUPFAM" id="SSF81837">
    <property type="entry name" value="BEACH domain"/>
    <property type="match status" value="1"/>
</dbReference>
<evidence type="ECO:0000259" key="1">
    <source>
        <dbReference type="PROSITE" id="PS50197"/>
    </source>
</evidence>
<keyword evidence="4" id="KW-1185">Reference proteome</keyword>
<dbReference type="KEGG" id="lgi:LOTGIDRAFT_119924"/>
<dbReference type="InterPro" id="IPR036372">
    <property type="entry name" value="BEACH_dom_sf"/>
</dbReference>
<dbReference type="CTD" id="20231808"/>
<dbReference type="AlphaFoldDB" id="V4AHW3"/>
<dbReference type="GeneID" id="20231808"/>
<name>V4AHW3_LOTGI</name>
<organism evidence="2 4">
    <name type="scientific">Lottia gigantea</name>
    <name type="common">Giant owl limpet</name>
    <dbReference type="NCBI Taxonomy" id="225164"/>
    <lineage>
        <taxon>Eukaryota</taxon>
        <taxon>Metazoa</taxon>
        <taxon>Spiralia</taxon>
        <taxon>Lophotrochozoa</taxon>
        <taxon>Mollusca</taxon>
        <taxon>Gastropoda</taxon>
        <taxon>Patellogastropoda</taxon>
        <taxon>Lottioidea</taxon>
        <taxon>Lottiidae</taxon>
        <taxon>Lottia</taxon>
    </lineage>
</organism>